<name>A0A5C8ZE48_9ACTN</name>
<dbReference type="GO" id="GO:0008477">
    <property type="term" value="F:purine nucleosidase activity"/>
    <property type="evidence" value="ECO:0007669"/>
    <property type="project" value="TreeGrafter"/>
</dbReference>
<dbReference type="InterPro" id="IPR036452">
    <property type="entry name" value="Ribo_hydro-like"/>
</dbReference>
<keyword evidence="1 4" id="KW-0378">Hydrolase</keyword>
<evidence type="ECO:0000256" key="2">
    <source>
        <dbReference type="ARBA" id="ARBA00023295"/>
    </source>
</evidence>
<proteinExistence type="predicted"/>
<protein>
    <submittedName>
        <fullName evidence="4">Nucleoside hydrolase</fullName>
    </submittedName>
</protein>
<dbReference type="CDD" id="cd02650">
    <property type="entry name" value="nuc_hydro_CaPnhB"/>
    <property type="match status" value="1"/>
</dbReference>
<gene>
    <name evidence="4" type="ORF">FMM08_14140</name>
</gene>
<comment type="caution">
    <text evidence="4">The sequence shown here is derived from an EMBL/GenBank/DDBJ whole genome shotgun (WGS) entry which is preliminary data.</text>
</comment>
<reference evidence="4 5" key="1">
    <citation type="submission" date="2019-07" db="EMBL/GenBank/DDBJ databases">
        <title>Quadrisphaera sp. strain DD2A genome sequencing and assembly.</title>
        <authorList>
            <person name="Kim I."/>
        </authorList>
    </citation>
    <scope>NUCLEOTIDE SEQUENCE [LARGE SCALE GENOMIC DNA]</scope>
    <source>
        <strain evidence="4 5">DD2A</strain>
    </source>
</reference>
<dbReference type="EMBL" id="VKAC01000008">
    <property type="protein sequence ID" value="TXR55458.1"/>
    <property type="molecule type" value="Genomic_DNA"/>
</dbReference>
<dbReference type="GO" id="GO:0006152">
    <property type="term" value="P:purine nucleoside catabolic process"/>
    <property type="evidence" value="ECO:0007669"/>
    <property type="project" value="TreeGrafter"/>
</dbReference>
<dbReference type="InterPro" id="IPR023186">
    <property type="entry name" value="IUNH"/>
</dbReference>
<dbReference type="Pfam" id="PF01156">
    <property type="entry name" value="IU_nuc_hydro"/>
    <property type="match status" value="1"/>
</dbReference>
<evidence type="ECO:0000313" key="5">
    <source>
        <dbReference type="Proteomes" id="UP000321234"/>
    </source>
</evidence>
<dbReference type="RefSeq" id="WP_147927034.1">
    <property type="nucleotide sequence ID" value="NZ_VKAC01000008.1"/>
</dbReference>
<sequence>MTDTAPTPVFLDCDTGVDDALAIAWLVASPGVDLVGVGAVSGNVAAATGARNTLDLLAMLGREDVPVHLGAHDFLDHPFTGGAPHVHGADGTGGVALPRAVTEVSGTSAAQALVDAARARPGELRLLAIGPLTNVALALEVEPELPRLVREVVIMGGAAMAPGNVTAVAEANIHNDPLAAARVLDAGFDLTVVGLDVTMHQRFEEEHRRALLAAGTPVTRALGEVLEFYFAFYAQRFGRPCSVLHDPLAAGVLTGDVALALAPRVPVEVDTSDGPGRGQTIADLRGLYHGFPDHFPGAPRVALEVEGDFGAVLLERLLTL</sequence>
<dbReference type="AlphaFoldDB" id="A0A5C8ZE48"/>
<evidence type="ECO:0000256" key="1">
    <source>
        <dbReference type="ARBA" id="ARBA00022801"/>
    </source>
</evidence>
<dbReference type="OrthoDB" id="9797882at2"/>
<keyword evidence="5" id="KW-1185">Reference proteome</keyword>
<dbReference type="Gene3D" id="3.90.245.10">
    <property type="entry name" value="Ribonucleoside hydrolase-like"/>
    <property type="match status" value="1"/>
</dbReference>
<dbReference type="Proteomes" id="UP000321234">
    <property type="component" value="Unassembled WGS sequence"/>
</dbReference>
<keyword evidence="2" id="KW-0326">Glycosidase</keyword>
<evidence type="ECO:0000259" key="3">
    <source>
        <dbReference type="Pfam" id="PF01156"/>
    </source>
</evidence>
<evidence type="ECO:0000313" key="4">
    <source>
        <dbReference type="EMBL" id="TXR55458.1"/>
    </source>
</evidence>
<dbReference type="InterPro" id="IPR001910">
    <property type="entry name" value="Inosine/uridine_hydrolase_dom"/>
</dbReference>
<dbReference type="PANTHER" id="PTHR12304">
    <property type="entry name" value="INOSINE-URIDINE PREFERRING NUCLEOSIDE HYDROLASE"/>
    <property type="match status" value="1"/>
</dbReference>
<dbReference type="SUPFAM" id="SSF53590">
    <property type="entry name" value="Nucleoside hydrolase"/>
    <property type="match status" value="1"/>
</dbReference>
<organism evidence="4 5">
    <name type="scientific">Quadrisphaera setariae</name>
    <dbReference type="NCBI Taxonomy" id="2593304"/>
    <lineage>
        <taxon>Bacteria</taxon>
        <taxon>Bacillati</taxon>
        <taxon>Actinomycetota</taxon>
        <taxon>Actinomycetes</taxon>
        <taxon>Kineosporiales</taxon>
        <taxon>Kineosporiaceae</taxon>
        <taxon>Quadrisphaera</taxon>
    </lineage>
</organism>
<dbReference type="GO" id="GO:0005829">
    <property type="term" value="C:cytosol"/>
    <property type="evidence" value="ECO:0007669"/>
    <property type="project" value="TreeGrafter"/>
</dbReference>
<feature type="domain" description="Inosine/uridine-preferring nucleoside hydrolase" evidence="3">
    <location>
        <begin position="9"/>
        <end position="287"/>
    </location>
</feature>
<dbReference type="PANTHER" id="PTHR12304:SF4">
    <property type="entry name" value="URIDINE NUCLEOSIDASE"/>
    <property type="match status" value="1"/>
</dbReference>
<accession>A0A5C8ZE48</accession>